<dbReference type="CDD" id="cd20339">
    <property type="entry name" value="BRcat_RBR_RNF216"/>
    <property type="match status" value="1"/>
</dbReference>
<comment type="pathway">
    <text evidence="1">Protein modification; protein ubiquitination.</text>
</comment>
<dbReference type="EMBL" id="GALX01004162">
    <property type="protein sequence ID" value="JAB64304.1"/>
    <property type="molecule type" value="Transcribed_RNA"/>
</dbReference>
<dbReference type="Pfam" id="PF26200">
    <property type="entry name" value="Rcat_RNF216"/>
    <property type="match status" value="1"/>
</dbReference>
<evidence type="ECO:0000256" key="6">
    <source>
        <dbReference type="ARBA" id="ARBA00022786"/>
    </source>
</evidence>
<evidence type="ECO:0000313" key="9">
    <source>
        <dbReference type="EMBL" id="JAB64304.1"/>
    </source>
</evidence>
<name>V5GJN0_ANOGL</name>
<accession>V5GJN0</accession>
<dbReference type="GO" id="GO:0008270">
    <property type="term" value="F:zinc ion binding"/>
    <property type="evidence" value="ECO:0007669"/>
    <property type="project" value="UniProtKB-KW"/>
</dbReference>
<evidence type="ECO:0000256" key="3">
    <source>
        <dbReference type="ARBA" id="ARBA00022723"/>
    </source>
</evidence>
<dbReference type="InterPro" id="IPR051628">
    <property type="entry name" value="LUBAC_E3_Ligases"/>
</dbReference>
<reference evidence="9" key="1">
    <citation type="submission" date="2013-07" db="EMBL/GenBank/DDBJ databases">
        <title>Midgut Transcriptome Profiling of Anoplphora glabripennis, a Lignocellulose Degrading, Wood-Boring Cerambycid.</title>
        <authorList>
            <person name="Scully E.D."/>
            <person name="Hoover K."/>
            <person name="Carlson J.E."/>
            <person name="Tien M."/>
            <person name="Geib S.M."/>
        </authorList>
    </citation>
    <scope>NUCLEOTIDE SEQUENCE</scope>
</reference>
<keyword evidence="7" id="KW-0862">Zinc</keyword>
<protein>
    <submittedName>
        <fullName evidence="9">E3 ubiquitin-protein ligase</fullName>
    </submittedName>
</protein>
<gene>
    <name evidence="9" type="primary">RN216</name>
</gene>
<evidence type="ECO:0000256" key="4">
    <source>
        <dbReference type="ARBA" id="ARBA00022737"/>
    </source>
</evidence>
<organism evidence="9">
    <name type="scientific">Anoplophora glabripennis</name>
    <name type="common">Asian longhorn beetle</name>
    <name type="synonym">Anoplophora nobilis</name>
    <dbReference type="NCBI Taxonomy" id="217634"/>
    <lineage>
        <taxon>Eukaryota</taxon>
        <taxon>Metazoa</taxon>
        <taxon>Ecdysozoa</taxon>
        <taxon>Arthropoda</taxon>
        <taxon>Hexapoda</taxon>
        <taxon>Insecta</taxon>
        <taxon>Pterygota</taxon>
        <taxon>Neoptera</taxon>
        <taxon>Endopterygota</taxon>
        <taxon>Coleoptera</taxon>
        <taxon>Polyphaga</taxon>
        <taxon>Cucujiformia</taxon>
        <taxon>Chrysomeloidea</taxon>
        <taxon>Cerambycidae</taxon>
        <taxon>Lamiinae</taxon>
        <taxon>Lamiini</taxon>
        <taxon>Anoplophora</taxon>
    </lineage>
</organism>
<proteinExistence type="predicted"/>
<dbReference type="PANTHER" id="PTHR22770:SF47">
    <property type="entry name" value="E3 UBIQUITIN-PROTEIN LIGASE RNF216"/>
    <property type="match status" value="1"/>
</dbReference>
<evidence type="ECO:0000256" key="1">
    <source>
        <dbReference type="ARBA" id="ARBA00004906"/>
    </source>
</evidence>
<dbReference type="InterPro" id="IPR044066">
    <property type="entry name" value="TRIAD_supradom"/>
</dbReference>
<keyword evidence="2" id="KW-0808">Transferase</keyword>
<evidence type="ECO:0000256" key="7">
    <source>
        <dbReference type="ARBA" id="ARBA00022833"/>
    </source>
</evidence>
<keyword evidence="4" id="KW-0677">Repeat</keyword>
<dbReference type="CDD" id="cd20353">
    <property type="entry name" value="Rcat_RBR_RNF216"/>
    <property type="match status" value="1"/>
</dbReference>
<keyword evidence="5" id="KW-0863">Zinc-finger</keyword>
<dbReference type="Gene3D" id="1.20.120.1750">
    <property type="match status" value="1"/>
</dbReference>
<evidence type="ECO:0000259" key="8">
    <source>
        <dbReference type="PROSITE" id="PS51873"/>
    </source>
</evidence>
<evidence type="ECO:0000256" key="5">
    <source>
        <dbReference type="ARBA" id="ARBA00022771"/>
    </source>
</evidence>
<dbReference type="InterPro" id="IPR047545">
    <property type="entry name" value="BRcat_RBR_RNF216"/>
</dbReference>
<keyword evidence="3" id="KW-0479">Metal-binding</keyword>
<evidence type="ECO:0000256" key="2">
    <source>
        <dbReference type="ARBA" id="ARBA00022679"/>
    </source>
</evidence>
<dbReference type="SUPFAM" id="SSF57850">
    <property type="entry name" value="RING/U-box"/>
    <property type="match status" value="1"/>
</dbReference>
<dbReference type="PANTHER" id="PTHR22770">
    <property type="entry name" value="UBIQUITIN CONJUGATING ENZYME 7 INTERACTING PROTEIN-RELATED"/>
    <property type="match status" value="1"/>
</dbReference>
<sequence>MDPNPMDPNLMDPNPDFIAALRDIYPGLPEDIANNMIQIAEENNPDDTFEAKLNIMVNLLSGYEGACNIPIVNEELLLDQHYEVLMQMFPDANPDFMLQFCQDQMPDFNLNVAVQRLITDGYQKIEVDPLSIWEQLKDALPNADPTYLKKEAERLALLTPDDVSNFLQCAIEENDYPTMKEYLQHKKEQEELAFYKQFDIDKFLEAIPNPVDWFNDPNRSVSLDEEADESDVQYARTFLYNNYSFIRKKYIDLLFDWKNRNLAEICDRLDRMSKSMRRPRPQEKNVDSSNLALLQEIAFLKNQKMIKRELKHRDEVYKMQREEAIKYNLLQECQCCFDGDLIPEECYFCLKGCVFCKECVRRGAENIIGNAGLRFPCFATCDSEFSLHTLQMVLPRNTFEKLAQNIAIEEAKRANIDGVEMCPFCDWIVVVPDDKKVIKCCNMDCMTESCRMCRHVSHIPLKCNEVEYDEDVRRRTYIENKMTEALTRTCHMCGKKFIKESGCNKMTCVCGARQCYLCGAAVQDYNHFGEGRCPLHTNDNQINLQRVVASAANAKQELGDVLIKFDPSRNIEEFFS</sequence>
<dbReference type="GO" id="GO:0016740">
    <property type="term" value="F:transferase activity"/>
    <property type="evidence" value="ECO:0007669"/>
    <property type="project" value="UniProtKB-KW"/>
</dbReference>
<feature type="domain" description="RING-type" evidence="8">
    <location>
        <begin position="329"/>
        <end position="539"/>
    </location>
</feature>
<dbReference type="AlphaFoldDB" id="V5GJN0"/>
<keyword evidence="6" id="KW-0833">Ubl conjugation pathway</keyword>
<dbReference type="InterPro" id="IPR047546">
    <property type="entry name" value="Rcat_RBR_RNF216"/>
</dbReference>
<dbReference type="PROSITE" id="PS51873">
    <property type="entry name" value="TRIAD"/>
    <property type="match status" value="1"/>
</dbReference>